<dbReference type="GO" id="GO:0008168">
    <property type="term" value="F:methyltransferase activity"/>
    <property type="evidence" value="ECO:0007669"/>
    <property type="project" value="UniProtKB-KW"/>
</dbReference>
<protein>
    <submittedName>
        <fullName evidence="9">Vanillate O-demethylase ferredoxin subunit</fullName>
    </submittedName>
</protein>
<dbReference type="InterPro" id="IPR001041">
    <property type="entry name" value="2Fe-2S_ferredoxin-type"/>
</dbReference>
<evidence type="ECO:0000256" key="5">
    <source>
        <dbReference type="ARBA" id="ARBA00023004"/>
    </source>
</evidence>
<dbReference type="SUPFAM" id="SSF52343">
    <property type="entry name" value="Ferredoxin reductase-like, C-terminal NADP-linked domain"/>
    <property type="match status" value="1"/>
</dbReference>
<dbReference type="PANTHER" id="PTHR47354:SF1">
    <property type="entry name" value="CARNITINE MONOOXYGENASE REDUCTASE SUBUNIT"/>
    <property type="match status" value="1"/>
</dbReference>
<dbReference type="PRINTS" id="PR00409">
    <property type="entry name" value="PHDIOXRDTASE"/>
</dbReference>
<gene>
    <name evidence="9" type="ORF">SAMN05443245_6651</name>
</gene>
<proteinExistence type="predicted"/>
<dbReference type="InterPro" id="IPR039261">
    <property type="entry name" value="FNR_nucleotide-bd"/>
</dbReference>
<dbReference type="SUPFAM" id="SSF63380">
    <property type="entry name" value="Riboflavin synthase domain-like"/>
    <property type="match status" value="1"/>
</dbReference>
<keyword evidence="9" id="KW-0489">Methyltransferase</keyword>
<dbReference type="CDD" id="cd00207">
    <property type="entry name" value="fer2"/>
    <property type="match status" value="1"/>
</dbReference>
<evidence type="ECO:0000313" key="10">
    <source>
        <dbReference type="Proteomes" id="UP000183487"/>
    </source>
</evidence>
<dbReference type="GO" id="GO:0051537">
    <property type="term" value="F:2 iron, 2 sulfur cluster binding"/>
    <property type="evidence" value="ECO:0007669"/>
    <property type="project" value="UniProtKB-KW"/>
</dbReference>
<feature type="domain" description="FAD-binding FR-type" evidence="8">
    <location>
        <begin position="1"/>
        <end position="103"/>
    </location>
</feature>
<evidence type="ECO:0000259" key="8">
    <source>
        <dbReference type="PROSITE" id="PS51384"/>
    </source>
</evidence>
<evidence type="ECO:0000313" key="9">
    <source>
        <dbReference type="EMBL" id="SDR50379.1"/>
    </source>
</evidence>
<dbReference type="Proteomes" id="UP000183487">
    <property type="component" value="Unassembled WGS sequence"/>
</dbReference>
<dbReference type="InterPro" id="IPR036010">
    <property type="entry name" value="2Fe-2S_ferredoxin-like_sf"/>
</dbReference>
<dbReference type="PROSITE" id="PS51384">
    <property type="entry name" value="FAD_FR"/>
    <property type="match status" value="1"/>
</dbReference>
<evidence type="ECO:0000256" key="6">
    <source>
        <dbReference type="ARBA" id="ARBA00023014"/>
    </source>
</evidence>
<dbReference type="PANTHER" id="PTHR47354">
    <property type="entry name" value="NADH OXIDOREDUCTASE HCR"/>
    <property type="match status" value="1"/>
</dbReference>
<evidence type="ECO:0000256" key="4">
    <source>
        <dbReference type="ARBA" id="ARBA00023002"/>
    </source>
</evidence>
<dbReference type="InterPro" id="IPR012675">
    <property type="entry name" value="Beta-grasp_dom_sf"/>
</dbReference>
<keyword evidence="10" id="KW-1185">Reference proteome</keyword>
<name>A0A1H1JKY3_9BURK</name>
<dbReference type="PROSITE" id="PS51085">
    <property type="entry name" value="2FE2S_FER_2"/>
    <property type="match status" value="1"/>
</dbReference>
<dbReference type="Pfam" id="PF00111">
    <property type="entry name" value="Fer2"/>
    <property type="match status" value="1"/>
</dbReference>
<keyword evidence="1" id="KW-0285">Flavoprotein</keyword>
<dbReference type="RefSeq" id="WP_074771869.1">
    <property type="nucleotide sequence ID" value="NZ_FNKP01000003.1"/>
</dbReference>
<dbReference type="GO" id="GO:0046872">
    <property type="term" value="F:metal ion binding"/>
    <property type="evidence" value="ECO:0007669"/>
    <property type="project" value="UniProtKB-KW"/>
</dbReference>
<dbReference type="Gene3D" id="2.40.30.10">
    <property type="entry name" value="Translation factors"/>
    <property type="match status" value="1"/>
</dbReference>
<organism evidence="9 10">
    <name type="scientific">Paraburkholderia fungorum</name>
    <dbReference type="NCBI Taxonomy" id="134537"/>
    <lineage>
        <taxon>Bacteria</taxon>
        <taxon>Pseudomonadati</taxon>
        <taxon>Pseudomonadota</taxon>
        <taxon>Betaproteobacteria</taxon>
        <taxon>Burkholderiales</taxon>
        <taxon>Burkholderiaceae</taxon>
        <taxon>Paraburkholderia</taxon>
    </lineage>
</organism>
<dbReference type="CDD" id="cd06185">
    <property type="entry name" value="PDR_like"/>
    <property type="match status" value="1"/>
</dbReference>
<evidence type="ECO:0000259" key="7">
    <source>
        <dbReference type="PROSITE" id="PS51085"/>
    </source>
</evidence>
<dbReference type="InterPro" id="IPR017927">
    <property type="entry name" value="FAD-bd_FR_type"/>
</dbReference>
<evidence type="ECO:0000256" key="3">
    <source>
        <dbReference type="ARBA" id="ARBA00022723"/>
    </source>
</evidence>
<dbReference type="GO" id="GO:0016491">
    <property type="term" value="F:oxidoreductase activity"/>
    <property type="evidence" value="ECO:0007669"/>
    <property type="project" value="UniProtKB-KW"/>
</dbReference>
<dbReference type="Gene3D" id="3.40.50.80">
    <property type="entry name" value="Nucleotide-binding domain of ferredoxin-NADP reductase (FNR) module"/>
    <property type="match status" value="1"/>
</dbReference>
<dbReference type="InterPro" id="IPR017938">
    <property type="entry name" value="Riboflavin_synthase-like_b-brl"/>
</dbReference>
<evidence type="ECO:0000256" key="1">
    <source>
        <dbReference type="ARBA" id="ARBA00022630"/>
    </source>
</evidence>
<keyword evidence="4" id="KW-0560">Oxidoreductase</keyword>
<dbReference type="GO" id="GO:0032259">
    <property type="term" value="P:methylation"/>
    <property type="evidence" value="ECO:0007669"/>
    <property type="project" value="UniProtKB-KW"/>
</dbReference>
<evidence type="ECO:0000256" key="2">
    <source>
        <dbReference type="ARBA" id="ARBA00022714"/>
    </source>
</evidence>
<dbReference type="AlphaFoldDB" id="A0A1H1JKY3"/>
<accession>A0A1H1JKY3</accession>
<dbReference type="Gene3D" id="3.10.20.30">
    <property type="match status" value="1"/>
</dbReference>
<dbReference type="OrthoDB" id="544091at2"/>
<keyword evidence="3" id="KW-0479">Metal-binding</keyword>
<dbReference type="SUPFAM" id="SSF54292">
    <property type="entry name" value="2Fe-2S ferredoxin-like"/>
    <property type="match status" value="1"/>
</dbReference>
<reference evidence="10" key="1">
    <citation type="submission" date="2016-10" db="EMBL/GenBank/DDBJ databases">
        <authorList>
            <person name="Varghese N."/>
        </authorList>
    </citation>
    <scope>NUCLEOTIDE SEQUENCE [LARGE SCALE GENOMIC DNA]</scope>
    <source>
        <strain evidence="10">GAS106B</strain>
    </source>
</reference>
<dbReference type="EMBL" id="FNKP01000003">
    <property type="protein sequence ID" value="SDR50379.1"/>
    <property type="molecule type" value="Genomic_DNA"/>
</dbReference>
<keyword evidence="5" id="KW-0408">Iron</keyword>
<dbReference type="PROSITE" id="PS00197">
    <property type="entry name" value="2FE2S_FER_1"/>
    <property type="match status" value="1"/>
</dbReference>
<keyword evidence="6" id="KW-0411">Iron-sulfur</keyword>
<keyword evidence="2" id="KW-0001">2Fe-2S</keyword>
<dbReference type="InterPro" id="IPR050415">
    <property type="entry name" value="MRET"/>
</dbReference>
<keyword evidence="9" id="KW-0808">Transferase</keyword>
<sequence length="319" mass="33812">MNSLRVTVASIDAQGTGNRRICLVPADGSPLPAFDAGAHIDVKLPGGMVRQYSLVNAPWYRDGYEICVRRDAQSRGASAYLHDVLSPGDVLDISGPRNCFALERAARYVLVAGGIGITPLLAMAQNLSAQRIPFALHYYGGSESDTPYLKELRAGFETGTVTLHFSESGDSLRHAMPAELDAPLADSMIYLCGPSGFMECLRGGALERGWSPSQIKSEAFDAQPVVAQHGDAAFEVEIESTGQVFVVPPGETIASVLQAGDVAVSLSCEQGICGACLTGIVSGRADHRDEVLSGDERDAHTQIAICCSRSTTSRIVLAL</sequence>
<feature type="domain" description="2Fe-2S ferredoxin-type" evidence="7">
    <location>
        <begin position="234"/>
        <end position="319"/>
    </location>
</feature>
<dbReference type="InterPro" id="IPR006058">
    <property type="entry name" value="2Fe2S_fd_BS"/>
</dbReference>